<dbReference type="Gene3D" id="1.10.10.1410">
    <property type="match status" value="1"/>
</dbReference>
<dbReference type="GO" id="GO:0043021">
    <property type="term" value="F:ribonucleoprotein complex binding"/>
    <property type="evidence" value="ECO:0007669"/>
    <property type="project" value="TreeGrafter"/>
</dbReference>
<evidence type="ECO:0000313" key="6">
    <source>
        <dbReference type="EMBL" id="KAE8077614.1"/>
    </source>
</evidence>
<evidence type="ECO:0000256" key="4">
    <source>
        <dbReference type="ARBA" id="ARBA00023274"/>
    </source>
</evidence>
<keyword evidence="4" id="KW-0687">Ribonucleoprotein</keyword>
<evidence type="ECO:0000256" key="1">
    <source>
        <dbReference type="ARBA" id="ARBA00005436"/>
    </source>
</evidence>
<dbReference type="InterPro" id="IPR038716">
    <property type="entry name" value="P1/P2_N_sf"/>
</dbReference>
<organism evidence="6 7">
    <name type="scientific">Carpinus fangiana</name>
    <dbReference type="NCBI Taxonomy" id="176857"/>
    <lineage>
        <taxon>Eukaryota</taxon>
        <taxon>Viridiplantae</taxon>
        <taxon>Streptophyta</taxon>
        <taxon>Embryophyta</taxon>
        <taxon>Tracheophyta</taxon>
        <taxon>Spermatophyta</taxon>
        <taxon>Magnoliopsida</taxon>
        <taxon>eudicotyledons</taxon>
        <taxon>Gunneridae</taxon>
        <taxon>Pentapetalae</taxon>
        <taxon>rosids</taxon>
        <taxon>fabids</taxon>
        <taxon>Fagales</taxon>
        <taxon>Betulaceae</taxon>
        <taxon>Carpinus</taxon>
    </lineage>
</organism>
<sequence length="109" mass="11967">MSSSELACTYASLILHDDGIGITADKIATLVKSAGVTVDSFHELCAESYYQKVSLSSTCPTKEPKPMTNDGEGNSAPPERASRRQQQIRRPRFALEFDGIHCFETLVPF</sequence>
<evidence type="ECO:0000256" key="5">
    <source>
        <dbReference type="SAM" id="MobiDB-lite"/>
    </source>
</evidence>
<dbReference type="GO" id="GO:0002181">
    <property type="term" value="P:cytoplasmic translation"/>
    <property type="evidence" value="ECO:0007669"/>
    <property type="project" value="TreeGrafter"/>
</dbReference>
<feature type="region of interest" description="Disordered" evidence="5">
    <location>
        <begin position="54"/>
        <end position="88"/>
    </location>
</feature>
<comment type="similarity">
    <text evidence="1">Belongs to the eukaryotic ribosomal protein P1/P2 family.</text>
</comment>
<dbReference type="PANTHER" id="PTHR45696:SF10">
    <property type="entry name" value="LARGE RIBOSOMAL SUBUNIT PROTEIN P1"/>
    <property type="match status" value="1"/>
</dbReference>
<dbReference type="CDD" id="cd05831">
    <property type="entry name" value="Ribosomal_P1"/>
    <property type="match status" value="1"/>
</dbReference>
<dbReference type="GO" id="GO:0030295">
    <property type="term" value="F:protein kinase activator activity"/>
    <property type="evidence" value="ECO:0007669"/>
    <property type="project" value="TreeGrafter"/>
</dbReference>
<keyword evidence="7" id="KW-1185">Reference proteome</keyword>
<gene>
    <name evidence="6" type="ORF">FH972_016165</name>
</gene>
<protein>
    <submittedName>
        <fullName evidence="6">Uncharacterized protein</fullName>
    </submittedName>
</protein>
<dbReference type="GO" id="GO:0003735">
    <property type="term" value="F:structural constituent of ribosome"/>
    <property type="evidence" value="ECO:0007669"/>
    <property type="project" value="TreeGrafter"/>
</dbReference>
<evidence type="ECO:0000313" key="7">
    <source>
        <dbReference type="Proteomes" id="UP000327013"/>
    </source>
</evidence>
<accession>A0A5N6RG54</accession>
<evidence type="ECO:0000256" key="3">
    <source>
        <dbReference type="ARBA" id="ARBA00022980"/>
    </source>
</evidence>
<dbReference type="EMBL" id="CM017326">
    <property type="protein sequence ID" value="KAE8077614.1"/>
    <property type="molecule type" value="Genomic_DNA"/>
</dbReference>
<name>A0A5N6RG54_9ROSI</name>
<dbReference type="GO" id="GO:0022625">
    <property type="term" value="C:cytosolic large ribosomal subunit"/>
    <property type="evidence" value="ECO:0007669"/>
    <property type="project" value="TreeGrafter"/>
</dbReference>
<dbReference type="AlphaFoldDB" id="A0A5N6RG54"/>
<proteinExistence type="inferred from homology"/>
<dbReference type="PANTHER" id="PTHR45696">
    <property type="entry name" value="60S ACIDIC RIBOSOMAL PROTEIN P1"/>
    <property type="match status" value="1"/>
</dbReference>
<evidence type="ECO:0000256" key="2">
    <source>
        <dbReference type="ARBA" id="ARBA00011266"/>
    </source>
</evidence>
<comment type="subunit">
    <text evidence="2">P1 and P2 exist as dimers at the large ribosomal subunit.</text>
</comment>
<dbReference type="Proteomes" id="UP000327013">
    <property type="component" value="Chromosome 6"/>
</dbReference>
<dbReference type="OrthoDB" id="751010at2759"/>
<dbReference type="FunFam" id="1.10.10.1410:FF:000002">
    <property type="entry name" value="60S acidic ribosomal protein P2"/>
    <property type="match status" value="1"/>
</dbReference>
<keyword evidence="3" id="KW-0689">Ribosomal protein</keyword>
<reference evidence="6 7" key="1">
    <citation type="submission" date="2019-06" db="EMBL/GenBank/DDBJ databases">
        <title>A chromosomal-level reference genome of Carpinus fangiana (Coryloideae, Betulaceae).</title>
        <authorList>
            <person name="Yang X."/>
            <person name="Wang Z."/>
            <person name="Zhang L."/>
            <person name="Hao G."/>
            <person name="Liu J."/>
            <person name="Yang Y."/>
        </authorList>
    </citation>
    <scope>NUCLEOTIDE SEQUENCE [LARGE SCALE GENOMIC DNA]</scope>
    <source>
        <strain evidence="6">Cfa_2016G</strain>
        <tissue evidence="6">Leaf</tissue>
    </source>
</reference>